<evidence type="ECO:0000313" key="4">
    <source>
        <dbReference type="Proteomes" id="UP000012317"/>
    </source>
</evidence>
<keyword evidence="1" id="KW-0472">Membrane</keyword>
<feature type="domain" description="Lipid A biosynthesis N-terminal" evidence="2">
    <location>
        <begin position="26"/>
        <end position="97"/>
    </location>
</feature>
<gene>
    <name evidence="3" type="ORF">pgond44_04675</name>
</gene>
<comment type="caution">
    <text evidence="3">The sequence shown here is derived from an EMBL/GenBank/DDBJ whole genome shotgun (WGS) entry which is preliminary data.</text>
</comment>
<dbReference type="GO" id="GO:0008915">
    <property type="term" value="F:lipid-A-disaccharide synthase activity"/>
    <property type="evidence" value="ECO:0007669"/>
    <property type="project" value="InterPro"/>
</dbReference>
<feature type="domain" description="Lipid A biosynthesis N-terminal" evidence="2">
    <location>
        <begin position="147"/>
        <end position="218"/>
    </location>
</feature>
<dbReference type="eggNOG" id="COG3952">
    <property type="taxonomic scope" value="Bacteria"/>
</dbReference>
<dbReference type="PATRIC" id="fig|1189619.4.peg.971"/>
<dbReference type="EMBL" id="APLF01000004">
    <property type="protein sequence ID" value="EMY81809.1"/>
    <property type="molecule type" value="Genomic_DNA"/>
</dbReference>
<reference evidence="3 4" key="1">
    <citation type="journal article" date="2014" name="Genome Biol. Evol.">
        <title>Extensive gene acquisition in the extremely psychrophilic bacterial species Psychroflexus torquis and the link to sea-ice ecosystem specialism.</title>
        <authorList>
            <person name="Feng S."/>
            <person name="Powell S.M."/>
            <person name="Wilson R."/>
            <person name="Bowman J.P."/>
        </authorList>
    </citation>
    <scope>NUCLEOTIDE SEQUENCE [LARGE SCALE GENOMIC DNA]</scope>
    <source>
        <strain evidence="3 4">ACAM 44</strain>
    </source>
</reference>
<feature type="transmembrane region" description="Helical" evidence="1">
    <location>
        <begin position="15"/>
        <end position="35"/>
    </location>
</feature>
<protein>
    <submittedName>
        <fullName evidence="3">Lipid-A-disaccharide synthase LpxB</fullName>
    </submittedName>
</protein>
<proteinExistence type="predicted"/>
<dbReference type="GO" id="GO:0009245">
    <property type="term" value="P:lipid A biosynthetic process"/>
    <property type="evidence" value="ECO:0007669"/>
    <property type="project" value="InterPro"/>
</dbReference>
<name>N1WXF1_9FLAO</name>
<dbReference type="STRING" id="1189619.pgond44_04675"/>
<feature type="transmembrane region" description="Helical" evidence="1">
    <location>
        <begin position="56"/>
        <end position="72"/>
    </location>
</feature>
<feature type="transmembrane region" description="Helical" evidence="1">
    <location>
        <begin position="106"/>
        <end position="124"/>
    </location>
</feature>
<feature type="transmembrane region" description="Helical" evidence="1">
    <location>
        <begin position="201"/>
        <end position="219"/>
    </location>
</feature>
<dbReference type="Proteomes" id="UP000012317">
    <property type="component" value="Unassembled WGS sequence"/>
</dbReference>
<dbReference type="Gene3D" id="1.20.1280.290">
    <property type="match status" value="1"/>
</dbReference>
<feature type="transmembrane region" description="Helical" evidence="1">
    <location>
        <begin position="176"/>
        <end position="195"/>
    </location>
</feature>
<keyword evidence="4" id="KW-1185">Reference proteome</keyword>
<evidence type="ECO:0000259" key="2">
    <source>
        <dbReference type="SMART" id="SM01259"/>
    </source>
</evidence>
<sequence>MDEEKIYQLQDRVQIMLSSSVVIYTIGFIAQFLFSSRTFYQWLSSEKQKKVIAPRFFWQISLLASFLLFVYGYLRNDFSIMLGQSLTYFIYIRNIQLQNQWHKFPLVSKIFLLLFPLAIVIYYYNNNTFDINNLLVDNGFSNQLLWLGIVSQLIFTFRFVYQWLYSERLKLSKLPSGFWILSLLGSLLILVYGILRSDPVLIVGHSFGIIIYIRNLYLIKREYA</sequence>
<organism evidence="3 4">
    <name type="scientific">Psychroflexus gondwanensis ACAM 44</name>
    <dbReference type="NCBI Taxonomy" id="1189619"/>
    <lineage>
        <taxon>Bacteria</taxon>
        <taxon>Pseudomonadati</taxon>
        <taxon>Bacteroidota</taxon>
        <taxon>Flavobacteriia</taxon>
        <taxon>Flavobacteriales</taxon>
        <taxon>Flavobacteriaceae</taxon>
        <taxon>Psychroflexus</taxon>
    </lineage>
</organism>
<keyword evidence="1" id="KW-1133">Transmembrane helix</keyword>
<accession>N1WXF1</accession>
<dbReference type="Pfam" id="PF07578">
    <property type="entry name" value="LAB_N"/>
    <property type="match status" value="2"/>
</dbReference>
<evidence type="ECO:0000313" key="3">
    <source>
        <dbReference type="EMBL" id="EMY81809.1"/>
    </source>
</evidence>
<feature type="transmembrane region" description="Helical" evidence="1">
    <location>
        <begin position="144"/>
        <end position="164"/>
    </location>
</feature>
<evidence type="ECO:0000256" key="1">
    <source>
        <dbReference type="SAM" id="Phobius"/>
    </source>
</evidence>
<dbReference type="GO" id="GO:0016020">
    <property type="term" value="C:membrane"/>
    <property type="evidence" value="ECO:0007669"/>
    <property type="project" value="GOC"/>
</dbReference>
<keyword evidence="1" id="KW-0812">Transmembrane</keyword>
<dbReference type="AlphaFoldDB" id="N1WXF1"/>
<dbReference type="InterPro" id="IPR011499">
    <property type="entry name" value="Lipid_A_biosynth_N"/>
</dbReference>
<dbReference type="SMART" id="SM01259">
    <property type="entry name" value="LAB_N"/>
    <property type="match status" value="2"/>
</dbReference>